<dbReference type="EMBL" id="MN740762">
    <property type="protein sequence ID" value="QHS82096.1"/>
    <property type="molecule type" value="Genomic_DNA"/>
</dbReference>
<evidence type="ECO:0000313" key="1">
    <source>
        <dbReference type="EMBL" id="QHS82096.1"/>
    </source>
</evidence>
<reference evidence="1" key="1">
    <citation type="journal article" date="2020" name="Nature">
        <title>Giant virus diversity and host interactions through global metagenomics.</title>
        <authorList>
            <person name="Schulz F."/>
            <person name="Roux S."/>
            <person name="Paez-Espino D."/>
            <person name="Jungbluth S."/>
            <person name="Walsh D.A."/>
            <person name="Denef V.J."/>
            <person name="McMahon K.D."/>
            <person name="Konstantinidis K.T."/>
            <person name="Eloe-Fadrosh E.A."/>
            <person name="Kyrpides N.C."/>
            <person name="Woyke T."/>
        </authorList>
    </citation>
    <scope>NUCLEOTIDE SEQUENCE</scope>
    <source>
        <strain evidence="1">GVMAG-S-1101165-79</strain>
    </source>
</reference>
<proteinExistence type="predicted"/>
<name>A0A6C0AR69_9ZZZZ</name>
<sequence>MSSTYNYLPLPPRVWSRVQNQCTYTDISNNYINVYIPLTNQTVSLAQANYQEKLLYKGNILQYKNNSARLTKSQKYTQLAKCMGPNRTKVFATQSQTYTNPNTTGLLRVNYNTFPFPNQLVGQPNNISGPFQYNVASPFDCSSNILQDGGNLVCGTYSNQCTGKIIKAGKTSAVICNPSYCSDVPGPPTLLCWNTKVQTWFPKPRYIMNNSTDGWPQGYKGFVSAITPIPPVLSLVSITSTTSTISWTDINSNCIPISSYKIYLNGQLYTTVSYQITLYTLNVLTGENNINLRSLSTNIESELSNTVTSINN</sequence>
<protein>
    <submittedName>
        <fullName evidence="1">Uncharacterized protein</fullName>
    </submittedName>
</protein>
<organism evidence="1">
    <name type="scientific">viral metagenome</name>
    <dbReference type="NCBI Taxonomy" id="1070528"/>
    <lineage>
        <taxon>unclassified sequences</taxon>
        <taxon>metagenomes</taxon>
        <taxon>organismal metagenomes</taxon>
    </lineage>
</organism>
<accession>A0A6C0AR69</accession>
<dbReference type="AlphaFoldDB" id="A0A6C0AR69"/>